<dbReference type="PROSITE" id="PS50937">
    <property type="entry name" value="HTH_MERR_2"/>
    <property type="match status" value="1"/>
</dbReference>
<dbReference type="EMBL" id="FRBR01000001">
    <property type="protein sequence ID" value="SHL00530.1"/>
    <property type="molecule type" value="Genomic_DNA"/>
</dbReference>
<dbReference type="CDD" id="cd04765">
    <property type="entry name" value="HTH_MlrA-like_sg2"/>
    <property type="match status" value="1"/>
</dbReference>
<dbReference type="InterPro" id="IPR009061">
    <property type="entry name" value="DNA-bd_dom_put_sf"/>
</dbReference>
<feature type="domain" description="HTH merR-type" evidence="2">
    <location>
        <begin position="10"/>
        <end position="78"/>
    </location>
</feature>
<reference evidence="3 4" key="1">
    <citation type="submission" date="2016-11" db="EMBL/GenBank/DDBJ databases">
        <authorList>
            <person name="Jaros S."/>
            <person name="Januszkiewicz K."/>
            <person name="Wedrychowicz H."/>
        </authorList>
    </citation>
    <scope>NUCLEOTIDE SEQUENCE [LARGE SCALE GENOMIC DNA]</scope>
    <source>
        <strain evidence="3 4">DSM 29589</strain>
    </source>
</reference>
<evidence type="ECO:0000313" key="3">
    <source>
        <dbReference type="EMBL" id="SHL00530.1"/>
    </source>
</evidence>
<dbReference type="Pfam" id="PF13411">
    <property type="entry name" value="MerR_1"/>
    <property type="match status" value="1"/>
</dbReference>
<proteinExistence type="predicted"/>
<gene>
    <name evidence="3" type="ORF">SAMN05444398_101267</name>
</gene>
<dbReference type="SMART" id="SM00422">
    <property type="entry name" value="HTH_MERR"/>
    <property type="match status" value="1"/>
</dbReference>
<evidence type="ECO:0000259" key="2">
    <source>
        <dbReference type="PROSITE" id="PS50937"/>
    </source>
</evidence>
<keyword evidence="4" id="KW-1185">Reference proteome</keyword>
<dbReference type="GO" id="GO:0003677">
    <property type="term" value="F:DNA binding"/>
    <property type="evidence" value="ECO:0007669"/>
    <property type="project" value="InterPro"/>
</dbReference>
<evidence type="ECO:0000313" key="4">
    <source>
        <dbReference type="Proteomes" id="UP000183974"/>
    </source>
</evidence>
<organism evidence="3 4">
    <name type="scientific">Roseovarius pacificus</name>
    <dbReference type="NCBI Taxonomy" id="337701"/>
    <lineage>
        <taxon>Bacteria</taxon>
        <taxon>Pseudomonadati</taxon>
        <taxon>Pseudomonadota</taxon>
        <taxon>Alphaproteobacteria</taxon>
        <taxon>Rhodobacterales</taxon>
        <taxon>Roseobacteraceae</taxon>
        <taxon>Roseovarius</taxon>
    </lineage>
</organism>
<name>A0A1M6X3H5_9RHOB</name>
<feature type="region of interest" description="Disordered" evidence="1">
    <location>
        <begin position="103"/>
        <end position="270"/>
    </location>
</feature>
<evidence type="ECO:0000256" key="1">
    <source>
        <dbReference type="SAM" id="MobiDB-lite"/>
    </source>
</evidence>
<dbReference type="STRING" id="337701.SAMN05444398_101267"/>
<sequence length="312" mass="33190">MGKSADAFRTISEVADWLETPAHVLRFWESKFSQVKPVKRAGGRRYYRPADMLLLGGIKKLLHDDGMTIKGVQKLLREQGVKHVAQLSPPLDDLDGDAGITVDAQETSRPEGATVLDFSRGTTPDTKTKSTAKDAGQGKLDLEDITPSETEQPPKDADAASVSDESDAPTTPPVQETPAPPPEAPPLPESVEASTDETDPDISHAAPAQPDDGTGFDHSPDEPPETAAPLTEDNSEATATEITEAEQEPAAESPPAPAPDNIDLPDDPSDTIAAEFGVLARLSRLSSVPDSKTSKRIAALAERLHAVIHPDR</sequence>
<dbReference type="Proteomes" id="UP000183974">
    <property type="component" value="Unassembled WGS sequence"/>
</dbReference>
<dbReference type="AlphaFoldDB" id="A0A1M6X3H5"/>
<dbReference type="SUPFAM" id="SSF46955">
    <property type="entry name" value="Putative DNA-binding domain"/>
    <property type="match status" value="1"/>
</dbReference>
<accession>A0A1M6X3H5</accession>
<dbReference type="InterPro" id="IPR000551">
    <property type="entry name" value="MerR-type_HTH_dom"/>
</dbReference>
<dbReference type="Gene3D" id="1.10.1660.10">
    <property type="match status" value="1"/>
</dbReference>
<dbReference type="RefSeq" id="WP_073031844.1">
    <property type="nucleotide sequence ID" value="NZ_BMLR01000001.1"/>
</dbReference>
<dbReference type="OrthoDB" id="9810140at2"/>
<protein>
    <submittedName>
        <fullName evidence="3">MerR HTH family regulatory protein</fullName>
    </submittedName>
</protein>
<dbReference type="GO" id="GO:0006355">
    <property type="term" value="P:regulation of DNA-templated transcription"/>
    <property type="evidence" value="ECO:0007669"/>
    <property type="project" value="InterPro"/>
</dbReference>
<feature type="compositionally biased region" description="Pro residues" evidence="1">
    <location>
        <begin position="178"/>
        <end position="188"/>
    </location>
</feature>